<dbReference type="KEGG" id="alf:CFBP5473_14525"/>
<name>A0A4D7DWQ3_9HYPH</name>
<dbReference type="SMART" id="SM01130">
    <property type="entry name" value="DHDPS"/>
    <property type="match status" value="1"/>
</dbReference>
<reference evidence="5 7" key="1">
    <citation type="submission" date="2019-04" db="EMBL/GenBank/DDBJ databases">
        <title>Complete genome sequence of Agrobacterium larrymoorei CFBP5473.</title>
        <authorList>
            <person name="Haryono M."/>
            <person name="Chou L."/>
            <person name="Lin Y.-C."/>
            <person name="Lai E.-M."/>
            <person name="Kuo C.-H."/>
        </authorList>
    </citation>
    <scope>NUCLEOTIDE SEQUENCE [LARGE SCALE GENOMIC DNA]</scope>
    <source>
        <strain evidence="5 7">CFBP5473</strain>
    </source>
</reference>
<dbReference type="EMBL" id="CP072168">
    <property type="protein sequence ID" value="QYA08784.1"/>
    <property type="molecule type" value="Genomic_DNA"/>
</dbReference>
<dbReference type="GO" id="GO:0008840">
    <property type="term" value="F:4-hydroxy-tetrahydrodipicolinate synthase activity"/>
    <property type="evidence" value="ECO:0007669"/>
    <property type="project" value="TreeGrafter"/>
</dbReference>
<dbReference type="EMBL" id="CP039692">
    <property type="protein sequence ID" value="QCI99249.1"/>
    <property type="molecule type" value="Genomic_DNA"/>
</dbReference>
<reference evidence="6 8" key="2">
    <citation type="submission" date="2021-03" db="EMBL/GenBank/DDBJ databases">
        <title>Rapid diversification of plasmids in a genus of pathogenic and nitrogen fixing bacteria.</title>
        <authorList>
            <person name="Weisberg A.J."/>
            <person name="Miller M."/>
            <person name="Ream W."/>
            <person name="Grunwald N.J."/>
            <person name="Chang J.H."/>
        </authorList>
    </citation>
    <scope>NUCLEOTIDE SEQUENCE [LARGE SCALE GENOMIC DNA]</scope>
    <source>
        <strain evidence="6 8">AF3.44</strain>
    </source>
</reference>
<evidence type="ECO:0000313" key="6">
    <source>
        <dbReference type="EMBL" id="QYA08784.1"/>
    </source>
</evidence>
<dbReference type="PANTHER" id="PTHR12128">
    <property type="entry name" value="DIHYDRODIPICOLINATE SYNTHASE"/>
    <property type="match status" value="1"/>
</dbReference>
<feature type="active site" description="Schiff-base intermediate with substrate" evidence="3">
    <location>
        <position position="198"/>
    </location>
</feature>
<dbReference type="OrthoDB" id="9778880at2"/>
<dbReference type="Gene3D" id="3.20.20.70">
    <property type="entry name" value="Aldolase class I"/>
    <property type="match status" value="1"/>
</dbReference>
<evidence type="ECO:0000313" key="7">
    <source>
        <dbReference type="Proteomes" id="UP000298545"/>
    </source>
</evidence>
<evidence type="ECO:0000313" key="5">
    <source>
        <dbReference type="EMBL" id="QCI99249.1"/>
    </source>
</evidence>
<dbReference type="InterPro" id="IPR013785">
    <property type="entry name" value="Aldolase_TIM"/>
</dbReference>
<proteinExistence type="inferred from homology"/>
<comment type="similarity">
    <text evidence="2">Belongs to the DapA family.</text>
</comment>
<dbReference type="Proteomes" id="UP000298545">
    <property type="component" value="Chromosome linear"/>
</dbReference>
<feature type="binding site" evidence="4">
    <location>
        <position position="87"/>
    </location>
    <ligand>
        <name>pyruvate</name>
        <dbReference type="ChEBI" id="CHEBI:15361"/>
    </ligand>
</feature>
<dbReference type="SUPFAM" id="SSF51569">
    <property type="entry name" value="Aldolase"/>
    <property type="match status" value="1"/>
</dbReference>
<evidence type="ECO:0000313" key="8">
    <source>
        <dbReference type="Proteomes" id="UP000826513"/>
    </source>
</evidence>
<dbReference type="CDD" id="cd00408">
    <property type="entry name" value="DHDPS-like"/>
    <property type="match status" value="1"/>
</dbReference>
<evidence type="ECO:0000256" key="1">
    <source>
        <dbReference type="ARBA" id="ARBA00023239"/>
    </source>
</evidence>
<dbReference type="Pfam" id="PF00701">
    <property type="entry name" value="DHDPS"/>
    <property type="match status" value="1"/>
</dbReference>
<keyword evidence="1 2" id="KW-0456">Lyase</keyword>
<gene>
    <name evidence="5" type="ORF">CFBP5473_14525</name>
    <name evidence="6" type="ORF">J5285_15275</name>
</gene>
<organism evidence="5 7">
    <name type="scientific">Agrobacterium larrymoorei</name>
    <dbReference type="NCBI Taxonomy" id="160699"/>
    <lineage>
        <taxon>Bacteria</taxon>
        <taxon>Pseudomonadati</taxon>
        <taxon>Pseudomonadota</taxon>
        <taxon>Alphaproteobacteria</taxon>
        <taxon>Hyphomicrobiales</taxon>
        <taxon>Rhizobiaceae</taxon>
        <taxon>Rhizobium/Agrobacterium group</taxon>
        <taxon>Agrobacterium</taxon>
    </lineage>
</organism>
<keyword evidence="8" id="KW-1185">Reference proteome</keyword>
<dbReference type="AlphaFoldDB" id="A0A4D7DWQ3"/>
<feature type="active site" description="Proton donor/acceptor" evidence="3">
    <location>
        <position position="174"/>
    </location>
</feature>
<evidence type="ECO:0000256" key="3">
    <source>
        <dbReference type="PIRSR" id="PIRSR001365-1"/>
    </source>
</evidence>
<protein>
    <submittedName>
        <fullName evidence="5">Dihydrodipicolinate synthase family protein</fullName>
    </submittedName>
</protein>
<accession>A0A4D7DWQ3</accession>
<sequence length="338" mass="35610">MPTGQSAQCATTSFVRATRISALFSRKREKSDVSDKLQTVRNALTGISGVPVTPYEHDGSVDTTKLTNLIKALASAKVHNLMAAGNTGEFFTLTMDEVRKVHAVTIEAAAGNSLVSAAVGRSLTEAKALAKDAIAAGADAIMGHHPMDPFAGPSYQAGYFLELADFSTVPVIAYVRSDAFSVADFRRLALHPNIAGIKFASPNLMLLSEVIRSTLDAPAIWVCGLAEGWAPAFYAMGARGFTSGLVNVFPERSHAIHRALENGDFGGARALIDAIAGFEALRTKYNNGANVTVVKEALGMLGSDVGPVRLPGVVSLNGEERQALRAIVDRVKAEALAA</sequence>
<dbReference type="PIRSF" id="PIRSF001365">
    <property type="entry name" value="DHDPS"/>
    <property type="match status" value="1"/>
</dbReference>
<evidence type="ECO:0000256" key="4">
    <source>
        <dbReference type="PIRSR" id="PIRSR001365-2"/>
    </source>
</evidence>
<dbReference type="STRING" id="1367849.GCA_000518585_04703"/>
<dbReference type="PANTHER" id="PTHR12128:SF19">
    <property type="entry name" value="5-DEHYDRO-4-DEOXYGLUCARATE DEHYDRATASE 2-RELATED"/>
    <property type="match status" value="1"/>
</dbReference>
<dbReference type="Proteomes" id="UP000826513">
    <property type="component" value="Chromosome 2"/>
</dbReference>
<dbReference type="InterPro" id="IPR002220">
    <property type="entry name" value="DapA-like"/>
</dbReference>
<evidence type="ECO:0000256" key="2">
    <source>
        <dbReference type="PIRNR" id="PIRNR001365"/>
    </source>
</evidence>